<dbReference type="AlphaFoldDB" id="A0A7D9EKB9"/>
<evidence type="ECO:0000313" key="2">
    <source>
        <dbReference type="Proteomes" id="UP001152795"/>
    </source>
</evidence>
<dbReference type="OrthoDB" id="5983729at2759"/>
<dbReference type="InterPro" id="IPR005312">
    <property type="entry name" value="DUF1759"/>
</dbReference>
<proteinExistence type="predicted"/>
<dbReference type="EMBL" id="CACRXK020007337">
    <property type="protein sequence ID" value="CAB4011990.1"/>
    <property type="molecule type" value="Genomic_DNA"/>
</dbReference>
<sequence length="480" mass="55182">MPETEEAPEVVDARLKNTKLNRRTAKAALTRAGKALNHLIEGQRPREEVSESLLLYKKTYETLVSKHEEYTNLIENDEAFTVEEHWLEEFQETFMNLETNAKLYIESKLESNVEQSSNNVEACTSVTNLEQQMDGETSMQNSDGIPTMHENTSSIVINTSPAAQAPNSVSPVNEHVPADHANEQRQQSASQTCSFKMEKPKMPKFTGDVREYAIFRADFKYAVESRYGKRDAMTFLRTCLEGKPLELIKGIGSDYDAAWEYLDSVYGDPRYVSDTITQDIAKFKPLREGEDSRFCELVHLVRRCYNTLKEVGLPSDMDNSHMLSIIEQKMCIDDRKVWSRELQRDKKQASLKGLIDWMSIEMKSRMRATAPIRTISSNNRFISHLTKTDDGKSDITRHKCWFCKNSAHWPDQCEKIKALKPEKRLDVAKENHVCFSCLKRAGRDHRMSNCNRRRQCTIVENGKQCPSFHHPLLHQSTKAN</sequence>
<gene>
    <name evidence="1" type="ORF">PACLA_8A079387</name>
</gene>
<organism evidence="1 2">
    <name type="scientific">Paramuricea clavata</name>
    <name type="common">Red gorgonian</name>
    <name type="synonym">Violescent sea-whip</name>
    <dbReference type="NCBI Taxonomy" id="317549"/>
    <lineage>
        <taxon>Eukaryota</taxon>
        <taxon>Metazoa</taxon>
        <taxon>Cnidaria</taxon>
        <taxon>Anthozoa</taxon>
        <taxon>Octocorallia</taxon>
        <taxon>Malacalcyonacea</taxon>
        <taxon>Plexauridae</taxon>
        <taxon>Paramuricea</taxon>
    </lineage>
</organism>
<dbReference type="PANTHER" id="PTHR47331">
    <property type="entry name" value="PHD-TYPE DOMAIN-CONTAINING PROTEIN"/>
    <property type="match status" value="1"/>
</dbReference>
<name>A0A7D9EKB9_PARCT</name>
<protein>
    <submittedName>
        <fullName evidence="1">Uncharacterized protein</fullName>
    </submittedName>
</protein>
<keyword evidence="2" id="KW-1185">Reference proteome</keyword>
<comment type="caution">
    <text evidence="1">The sequence shown here is derived from an EMBL/GenBank/DDBJ whole genome shotgun (WGS) entry which is preliminary data.</text>
</comment>
<dbReference type="Pfam" id="PF03564">
    <property type="entry name" value="DUF1759"/>
    <property type="match status" value="1"/>
</dbReference>
<accession>A0A7D9EKB9</accession>
<reference evidence="1" key="1">
    <citation type="submission" date="2020-04" db="EMBL/GenBank/DDBJ databases">
        <authorList>
            <person name="Alioto T."/>
            <person name="Alioto T."/>
            <person name="Gomez Garrido J."/>
        </authorList>
    </citation>
    <scope>NUCLEOTIDE SEQUENCE</scope>
    <source>
        <strain evidence="1">A484AB</strain>
    </source>
</reference>
<dbReference type="Proteomes" id="UP001152795">
    <property type="component" value="Unassembled WGS sequence"/>
</dbReference>
<feature type="non-terminal residue" evidence="1">
    <location>
        <position position="480"/>
    </location>
</feature>
<evidence type="ECO:0000313" key="1">
    <source>
        <dbReference type="EMBL" id="CAB4011990.1"/>
    </source>
</evidence>